<dbReference type="EMBL" id="SRPY01000259">
    <property type="protein sequence ID" value="KAG5926534.1"/>
    <property type="molecule type" value="Genomic_DNA"/>
</dbReference>
<dbReference type="AlphaFoldDB" id="A0A8K0NLS0"/>
<evidence type="ECO:0000313" key="2">
    <source>
        <dbReference type="Proteomes" id="UP000811619"/>
    </source>
</evidence>
<protein>
    <submittedName>
        <fullName evidence="1">Uncharacterized protein</fullName>
    </submittedName>
</protein>
<gene>
    <name evidence="1" type="ORF">E4U42_003184</name>
</gene>
<keyword evidence="2" id="KW-1185">Reference proteome</keyword>
<proteinExistence type="predicted"/>
<sequence length="77" mass="8744">MDRQWSAYHMIHKGMEILAAQFINLGLRLLSGHLSVEELVAEPGNMLAWVWQVMVLERALENGVKDGRSGRHYTPNA</sequence>
<comment type="caution">
    <text evidence="1">The sequence shown here is derived from an EMBL/GenBank/DDBJ whole genome shotgun (WGS) entry which is preliminary data.</text>
</comment>
<reference evidence="1" key="1">
    <citation type="journal article" date="2020" name="bioRxiv">
        <title>Whole genome comparisons of ergot fungi reveals the divergence and evolution of species within the genus Claviceps are the result of varying mechanisms driving genome evolution and host range expansion.</title>
        <authorList>
            <person name="Wyka S.A."/>
            <person name="Mondo S.J."/>
            <person name="Liu M."/>
            <person name="Dettman J."/>
            <person name="Nalam V."/>
            <person name="Broders K.D."/>
        </authorList>
    </citation>
    <scope>NUCLEOTIDE SEQUENCE</scope>
    <source>
        <strain evidence="1">CCC 489</strain>
    </source>
</reference>
<dbReference type="Proteomes" id="UP000811619">
    <property type="component" value="Unassembled WGS sequence"/>
</dbReference>
<accession>A0A8K0NLS0</accession>
<organism evidence="1 2">
    <name type="scientific">Claviceps africana</name>
    <dbReference type="NCBI Taxonomy" id="83212"/>
    <lineage>
        <taxon>Eukaryota</taxon>
        <taxon>Fungi</taxon>
        <taxon>Dikarya</taxon>
        <taxon>Ascomycota</taxon>
        <taxon>Pezizomycotina</taxon>
        <taxon>Sordariomycetes</taxon>
        <taxon>Hypocreomycetidae</taxon>
        <taxon>Hypocreales</taxon>
        <taxon>Clavicipitaceae</taxon>
        <taxon>Claviceps</taxon>
    </lineage>
</organism>
<name>A0A8K0NLS0_9HYPO</name>
<evidence type="ECO:0000313" key="1">
    <source>
        <dbReference type="EMBL" id="KAG5926534.1"/>
    </source>
</evidence>